<dbReference type="EMBL" id="JBFCZG010000008">
    <property type="protein sequence ID" value="KAL3419159.1"/>
    <property type="molecule type" value="Genomic_DNA"/>
</dbReference>
<feature type="compositionally biased region" description="Polar residues" evidence="1">
    <location>
        <begin position="391"/>
        <end position="407"/>
    </location>
</feature>
<comment type="caution">
    <text evidence="3">The sequence shown here is derived from an EMBL/GenBank/DDBJ whole genome shotgun (WGS) entry which is preliminary data.</text>
</comment>
<feature type="compositionally biased region" description="Polar residues" evidence="1">
    <location>
        <begin position="537"/>
        <end position="557"/>
    </location>
</feature>
<feature type="region of interest" description="Disordered" evidence="1">
    <location>
        <begin position="127"/>
        <end position="156"/>
    </location>
</feature>
<feature type="region of interest" description="Disordered" evidence="1">
    <location>
        <begin position="221"/>
        <end position="254"/>
    </location>
</feature>
<feature type="compositionally biased region" description="Polar residues" evidence="1">
    <location>
        <begin position="338"/>
        <end position="352"/>
    </location>
</feature>
<keyword evidence="4" id="KW-1185">Reference proteome</keyword>
<name>A0ABR4P788_9HELO</name>
<proteinExistence type="predicted"/>
<dbReference type="InterPro" id="IPR013783">
    <property type="entry name" value="Ig-like_fold"/>
</dbReference>
<feature type="compositionally biased region" description="Basic and acidic residues" evidence="1">
    <location>
        <begin position="408"/>
        <end position="431"/>
    </location>
</feature>
<dbReference type="SUPFAM" id="SSF81296">
    <property type="entry name" value="E set domains"/>
    <property type="match status" value="1"/>
</dbReference>
<reference evidence="3 4" key="1">
    <citation type="submission" date="2024-06" db="EMBL/GenBank/DDBJ databases">
        <title>Complete genome of Phlyctema vagabunda strain 19-DSS-EL-015.</title>
        <authorList>
            <person name="Fiorenzani C."/>
        </authorList>
    </citation>
    <scope>NUCLEOTIDE SEQUENCE [LARGE SCALE GENOMIC DNA]</scope>
    <source>
        <strain evidence="3 4">19-DSS-EL-015</strain>
    </source>
</reference>
<dbReference type="InterPro" id="IPR032640">
    <property type="entry name" value="AMPK1_CBM"/>
</dbReference>
<protein>
    <submittedName>
        <fullName evidence="3">PT repeat family protein</fullName>
    </submittedName>
</protein>
<dbReference type="InterPro" id="IPR014756">
    <property type="entry name" value="Ig_E-set"/>
</dbReference>
<organism evidence="3 4">
    <name type="scientific">Phlyctema vagabunda</name>
    <dbReference type="NCBI Taxonomy" id="108571"/>
    <lineage>
        <taxon>Eukaryota</taxon>
        <taxon>Fungi</taxon>
        <taxon>Dikarya</taxon>
        <taxon>Ascomycota</taxon>
        <taxon>Pezizomycotina</taxon>
        <taxon>Leotiomycetes</taxon>
        <taxon>Helotiales</taxon>
        <taxon>Dermateaceae</taxon>
        <taxon>Phlyctema</taxon>
    </lineage>
</organism>
<feature type="compositionally biased region" description="Polar residues" evidence="1">
    <location>
        <begin position="485"/>
        <end position="494"/>
    </location>
</feature>
<evidence type="ECO:0000259" key="2">
    <source>
        <dbReference type="Pfam" id="PF16561"/>
    </source>
</evidence>
<sequence>MAPSKTTVRVKYANLGTQPPVYVAGSFSEPAWDPQEMQYTTDENNEHDFYKDVEVKVGEKYQYKFRLGPGDWWLLNENSPTATDNLGNRNNLLLVPEPKDDVVATNPDDDAVKPQEGDGELIASINLKKASKDPKPNDANGLMTVESTEKPGATTPDIADVASDVADSAATLDKEKPAPIVTDEEAGRIGLRRLSNTPIPEVANTAAEVADSATIIDKPHMKIDMPSKPSEPETESEAQDTVDSGTVTPWEERAPLFEHECMGTQSGQYRQASYQPNALHQTTSHEEAIREDEIDFNDPTLEEFPHDRQSILDRVRTMETRMDEDETKFDDSPLSPAVSANRSPDRNLSSPSPGLLAVDQHQSPSLQSIAEENSEQPEENLVRLPSAADLHQSNGHTSSEEVGTTEDNSARVKRGDAPSAETRSEADDISAKRGRKSSAISPEEDSQGSTEAAPDSEILPELTKNGSPQEAKPINKGEPKITDTVGESSASDDQGPSIILQPATPSSSSINVTTESLKKSTDQAKSSAVDTDDRSSHLVSRKQQPSAHERSLTPSSARSDHDKKSRNILIAFWRVVFVDWVGGIITRLCGGRRHT</sequence>
<dbReference type="Pfam" id="PF16561">
    <property type="entry name" value="AMPK1_CBM"/>
    <property type="match status" value="1"/>
</dbReference>
<dbReference type="CDD" id="cd02859">
    <property type="entry name" value="E_set_AMPKbeta_like_N"/>
    <property type="match status" value="1"/>
</dbReference>
<feature type="domain" description="AMP-activated protein kinase glycogen-binding" evidence="2">
    <location>
        <begin position="10"/>
        <end position="98"/>
    </location>
</feature>
<dbReference type="Gene3D" id="2.60.40.10">
    <property type="entry name" value="Immunoglobulins"/>
    <property type="match status" value="1"/>
</dbReference>
<feature type="region of interest" description="Disordered" evidence="1">
    <location>
        <begin position="316"/>
        <end position="561"/>
    </location>
</feature>
<evidence type="ECO:0000313" key="3">
    <source>
        <dbReference type="EMBL" id="KAL3419159.1"/>
    </source>
</evidence>
<accession>A0ABR4P788</accession>
<gene>
    <name evidence="3" type="ORF">PVAG01_09381</name>
</gene>
<evidence type="ECO:0000313" key="4">
    <source>
        <dbReference type="Proteomes" id="UP001629113"/>
    </source>
</evidence>
<dbReference type="Proteomes" id="UP001629113">
    <property type="component" value="Unassembled WGS sequence"/>
</dbReference>
<evidence type="ECO:0000256" key="1">
    <source>
        <dbReference type="SAM" id="MobiDB-lite"/>
    </source>
</evidence>
<feature type="compositionally biased region" description="Polar residues" evidence="1">
    <location>
        <begin position="360"/>
        <end position="371"/>
    </location>
</feature>
<feature type="compositionally biased region" description="Polar residues" evidence="1">
    <location>
        <begin position="503"/>
        <end position="515"/>
    </location>
</feature>